<dbReference type="SUPFAM" id="SSF52540">
    <property type="entry name" value="P-loop containing nucleoside triphosphate hydrolases"/>
    <property type="match status" value="2"/>
</dbReference>
<dbReference type="Pfam" id="PF05707">
    <property type="entry name" value="Zot"/>
    <property type="match status" value="1"/>
</dbReference>
<dbReference type="SMART" id="SM00382">
    <property type="entry name" value="AAA"/>
    <property type="match status" value="1"/>
</dbReference>
<dbReference type="GO" id="GO:0005524">
    <property type="term" value="F:ATP binding"/>
    <property type="evidence" value="ECO:0007669"/>
    <property type="project" value="UniProtKB-KW"/>
</dbReference>
<protein>
    <submittedName>
        <fullName evidence="3">ATP-binding protein</fullName>
    </submittedName>
</protein>
<evidence type="ECO:0000313" key="4">
    <source>
        <dbReference type="Proteomes" id="UP000266677"/>
    </source>
</evidence>
<dbReference type="InterPro" id="IPR008900">
    <property type="entry name" value="Zot_N"/>
</dbReference>
<dbReference type="PANTHER" id="PTHR30121">
    <property type="entry name" value="UNCHARACTERIZED PROTEIN YJGR-RELATED"/>
    <property type="match status" value="1"/>
</dbReference>
<keyword evidence="4" id="KW-1185">Reference proteome</keyword>
<evidence type="ECO:0000256" key="1">
    <source>
        <dbReference type="SAM" id="MobiDB-lite"/>
    </source>
</evidence>
<reference evidence="3 4" key="1">
    <citation type="submission" date="2018-09" db="EMBL/GenBank/DDBJ databases">
        <title>YIM PH21274 draft genome.</title>
        <authorList>
            <person name="Miao C."/>
        </authorList>
    </citation>
    <scope>NUCLEOTIDE SEQUENCE [LARGE SCALE GENOMIC DNA]</scope>
    <source>
        <strain evidence="3 4">YIM PH 21724</strain>
    </source>
</reference>
<dbReference type="EMBL" id="QZFU01000019">
    <property type="protein sequence ID" value="RJO74861.1"/>
    <property type="molecule type" value="Genomic_DNA"/>
</dbReference>
<dbReference type="InterPro" id="IPR051162">
    <property type="entry name" value="T4SS_component"/>
</dbReference>
<name>A0A3A4KJN7_9NOCA</name>
<dbReference type="PANTHER" id="PTHR30121:SF6">
    <property type="entry name" value="SLR6007 PROTEIN"/>
    <property type="match status" value="1"/>
</dbReference>
<evidence type="ECO:0000259" key="2">
    <source>
        <dbReference type="SMART" id="SM00382"/>
    </source>
</evidence>
<accession>A0A3A4KJN7</accession>
<dbReference type="InterPro" id="IPR002789">
    <property type="entry name" value="HerA_central"/>
</dbReference>
<comment type="caution">
    <text evidence="3">The sequence shown here is derived from an EMBL/GenBank/DDBJ whole genome shotgun (WGS) entry which is preliminary data.</text>
</comment>
<organism evidence="3 4">
    <name type="scientific">Nocardia panacis</name>
    <dbReference type="NCBI Taxonomy" id="2340916"/>
    <lineage>
        <taxon>Bacteria</taxon>
        <taxon>Bacillati</taxon>
        <taxon>Actinomycetota</taxon>
        <taxon>Actinomycetes</taxon>
        <taxon>Mycobacteriales</taxon>
        <taxon>Nocardiaceae</taxon>
        <taxon>Nocardia</taxon>
    </lineage>
</organism>
<evidence type="ECO:0000313" key="3">
    <source>
        <dbReference type="EMBL" id="RJO74861.1"/>
    </source>
</evidence>
<dbReference type="RefSeq" id="WP_120041602.1">
    <property type="nucleotide sequence ID" value="NZ_QZFU01000019.1"/>
</dbReference>
<dbReference type="InterPro" id="IPR003593">
    <property type="entry name" value="AAA+_ATPase"/>
</dbReference>
<feature type="region of interest" description="Disordered" evidence="1">
    <location>
        <begin position="591"/>
        <end position="633"/>
    </location>
</feature>
<keyword evidence="3" id="KW-0067">ATP-binding</keyword>
<dbReference type="InterPro" id="IPR027417">
    <property type="entry name" value="P-loop_NTPase"/>
</dbReference>
<dbReference type="Proteomes" id="UP000266677">
    <property type="component" value="Unassembled WGS sequence"/>
</dbReference>
<dbReference type="Pfam" id="PF01935">
    <property type="entry name" value="DUF87"/>
    <property type="match status" value="1"/>
</dbReference>
<keyword evidence="3" id="KW-0547">Nucleotide-binding</keyword>
<dbReference type="OrthoDB" id="3881471at2"/>
<sequence>MNEEQRHALASIQFSSALTPDQVWSPLTCHVDGLHPEATEEMARAVHSAVHRPNSAPIGRVLTGERGVGKTHLLGWLREHVQRQGGSFFMPKIIDAQSFWEGAVHGIVNRLQDPEGGQLSRMLDRLSEDTGCDTELRMRLRGTMPVRRQELDAFIARVADLHPGAGFECQDTLRALVLFRARGNPREVGYGYLTLSEGIDEKNRDTWGFRQTSRVAQLVFRDVTRLFALTGPVVLAIDQIDSVFAQTDPADEDSFANRLAHALMGMREETIRTLIVVACLPKSWDLITTRGVNSAADRFTTLELSTNMPSAAIARSIIERHLGSLYQEIGFEPPHPTWPVLPTAFDGPQVPHFTPRRLLQLVGDHVRGCLAAREVRELDQFGKPLPSNISEAARPTAVGTMALDARFQELRATADVVRPLDPKHEDNLMLSLLNTALQCYVLEQGHSGQDLTVDQASNVRPALHARLRRTLDEATEQEEHWSFRAIAHNHHNAVLTRLRGACLEAGIQPGATRRHLVILRNTPFSGGRVTMAAIADFEATRGLSLPVAEEDLRTFSALERMLHEGAPEFQEWLQIRRPAGTTSLLRRVVGETTASTVPAPNSPVADPEPDTSEHSTPVSTDEPPSLELGYSAGSGDDLRVPLIQLRKHTAVFAGSGSGKTVLLRRMVEGAALHGVSSILIDTNNDLARLGDRWPEPPRGWAPGDPERAQRYFDETDVVVWTPRREAGRPLAMNPLPDFSGRLDTPDEFRTAIDASVAGLLPRTGLTSSKLRTGTAVLTETLTYFARRGGTELNDFVDLLANLPDGVSTVRSAARLAVLMADELHAAMINDPIFGGVGERLDPGTLLTAAAGKRARISVISCIGLPTDEQRRTFVNQLQLALFAWIKRNPAGDKPLGGLLVLDEAQTFAPSRSTTASTESTLLLATQARKYGLGLVFATQAPKALHNLITGNAATQVIGLLNASVQIHAAQELAGAKGSHLEDISRLNAGQFYASSEGTGFTRVNIPMCLSHHPPSALTEDEVLKRARDEGN</sequence>
<feature type="domain" description="AAA+ ATPase" evidence="2">
    <location>
        <begin position="645"/>
        <end position="963"/>
    </location>
</feature>
<gene>
    <name evidence="3" type="ORF">D5S18_15640</name>
</gene>
<dbReference type="Gene3D" id="3.40.50.300">
    <property type="entry name" value="P-loop containing nucleotide triphosphate hydrolases"/>
    <property type="match status" value="2"/>
</dbReference>
<dbReference type="AlphaFoldDB" id="A0A3A4KJN7"/>
<proteinExistence type="predicted"/>